<dbReference type="EMBL" id="BARU01017569">
    <property type="protein sequence ID" value="GAH61085.1"/>
    <property type="molecule type" value="Genomic_DNA"/>
</dbReference>
<keyword evidence="3" id="KW-0547">Nucleotide-binding</keyword>
<dbReference type="InterPro" id="IPR006195">
    <property type="entry name" value="aa-tRNA-synth_II"/>
</dbReference>
<keyword evidence="2" id="KW-0436">Ligase</keyword>
<keyword evidence="4" id="KW-0067">ATP-binding</keyword>
<dbReference type="InterPro" id="IPR045864">
    <property type="entry name" value="aa-tRNA-synth_II/BPL/LPL"/>
</dbReference>
<evidence type="ECO:0000256" key="6">
    <source>
        <dbReference type="ARBA" id="ARBA00023146"/>
    </source>
</evidence>
<evidence type="ECO:0000256" key="8">
    <source>
        <dbReference type="ARBA" id="ARBA00047671"/>
    </source>
</evidence>
<feature type="domain" description="Aminoacyl-transfer RNA synthetases class-II family profile" evidence="9">
    <location>
        <begin position="8"/>
        <end position="275"/>
    </location>
</feature>
<evidence type="ECO:0000256" key="7">
    <source>
        <dbReference type="ARBA" id="ARBA00029731"/>
    </source>
</evidence>
<dbReference type="PANTHER" id="PTHR42753">
    <property type="entry name" value="MITOCHONDRIAL RIBOSOME PROTEIN L39/PROLYL-TRNA LIGASE FAMILY MEMBER"/>
    <property type="match status" value="1"/>
</dbReference>
<evidence type="ECO:0000256" key="2">
    <source>
        <dbReference type="ARBA" id="ARBA00022598"/>
    </source>
</evidence>
<feature type="non-terminal residue" evidence="10">
    <location>
        <position position="1"/>
    </location>
</feature>
<evidence type="ECO:0000256" key="3">
    <source>
        <dbReference type="ARBA" id="ARBA00022741"/>
    </source>
</evidence>
<organism evidence="10">
    <name type="scientific">marine sediment metagenome</name>
    <dbReference type="NCBI Taxonomy" id="412755"/>
    <lineage>
        <taxon>unclassified sequences</taxon>
        <taxon>metagenomes</taxon>
        <taxon>ecological metagenomes</taxon>
    </lineage>
</organism>
<dbReference type="InterPro" id="IPR002316">
    <property type="entry name" value="Pro-tRNA-ligase_IIa"/>
</dbReference>
<keyword evidence="6" id="KW-0030">Aminoacyl-tRNA synthetase</keyword>
<dbReference type="PRINTS" id="PR01046">
    <property type="entry name" value="TRNASYNTHPRO"/>
</dbReference>
<reference evidence="10" key="1">
    <citation type="journal article" date="2014" name="Front. Microbiol.">
        <title>High frequency of phylogenetically diverse reductive dehalogenase-homologous genes in deep subseafloor sedimentary metagenomes.</title>
        <authorList>
            <person name="Kawai M."/>
            <person name="Futagami T."/>
            <person name="Toyoda A."/>
            <person name="Takaki Y."/>
            <person name="Nishi S."/>
            <person name="Hori S."/>
            <person name="Arai W."/>
            <person name="Tsubouchi T."/>
            <person name="Morono Y."/>
            <person name="Uchiyama I."/>
            <person name="Ito T."/>
            <person name="Fujiyama A."/>
            <person name="Inagaki F."/>
            <person name="Takami H."/>
        </authorList>
    </citation>
    <scope>NUCLEOTIDE SEQUENCE</scope>
    <source>
        <strain evidence="10">Expedition CK06-06</strain>
    </source>
</reference>
<dbReference type="PANTHER" id="PTHR42753:SF2">
    <property type="entry name" value="PROLINE--TRNA LIGASE"/>
    <property type="match status" value="1"/>
</dbReference>
<name>X1HVJ2_9ZZZZ</name>
<dbReference type="GO" id="GO:0005524">
    <property type="term" value="F:ATP binding"/>
    <property type="evidence" value="ECO:0007669"/>
    <property type="project" value="UniProtKB-KW"/>
</dbReference>
<dbReference type="SUPFAM" id="SSF55681">
    <property type="entry name" value="Class II aaRS and biotin synthetases"/>
    <property type="match status" value="1"/>
</dbReference>
<gene>
    <name evidence="10" type="ORF">S03H2_29127</name>
</gene>
<dbReference type="InterPro" id="IPR002314">
    <property type="entry name" value="aa-tRNA-synt_IIb"/>
</dbReference>
<dbReference type="Pfam" id="PF00587">
    <property type="entry name" value="tRNA-synt_2b"/>
    <property type="match status" value="1"/>
</dbReference>
<dbReference type="GO" id="GO:0005829">
    <property type="term" value="C:cytosol"/>
    <property type="evidence" value="ECO:0007669"/>
    <property type="project" value="TreeGrafter"/>
</dbReference>
<keyword evidence="5" id="KW-0648">Protein biosynthesis</keyword>
<dbReference type="InterPro" id="IPR050062">
    <property type="entry name" value="Pro-tRNA_synthetase"/>
</dbReference>
<dbReference type="Gene3D" id="3.30.930.10">
    <property type="entry name" value="Bira Bifunctional Protein, Domain 2"/>
    <property type="match status" value="1"/>
</dbReference>
<evidence type="ECO:0000313" key="10">
    <source>
        <dbReference type="EMBL" id="GAH61085.1"/>
    </source>
</evidence>
<proteinExistence type="predicted"/>
<comment type="caution">
    <text evidence="10">The sequence shown here is derived from an EMBL/GenBank/DDBJ whole genome shotgun (WGS) entry which is preliminary data.</text>
</comment>
<protein>
    <recommendedName>
        <fullName evidence="1">proline--tRNA ligase</fullName>
        <ecNumber evidence="1">6.1.1.15</ecNumber>
    </recommendedName>
    <alternativeName>
        <fullName evidence="7">Prolyl-tRNA synthetase</fullName>
    </alternativeName>
</protein>
<comment type="catalytic activity">
    <reaction evidence="8">
        <text>tRNA(Pro) + L-proline + ATP = L-prolyl-tRNA(Pro) + AMP + diphosphate</text>
        <dbReference type="Rhea" id="RHEA:14305"/>
        <dbReference type="Rhea" id="RHEA-COMP:9700"/>
        <dbReference type="Rhea" id="RHEA-COMP:9702"/>
        <dbReference type="ChEBI" id="CHEBI:30616"/>
        <dbReference type="ChEBI" id="CHEBI:33019"/>
        <dbReference type="ChEBI" id="CHEBI:60039"/>
        <dbReference type="ChEBI" id="CHEBI:78442"/>
        <dbReference type="ChEBI" id="CHEBI:78532"/>
        <dbReference type="ChEBI" id="CHEBI:456215"/>
        <dbReference type="EC" id="6.1.1.15"/>
    </reaction>
</comment>
<dbReference type="PROSITE" id="PS50862">
    <property type="entry name" value="AA_TRNA_LIGASE_II"/>
    <property type="match status" value="1"/>
</dbReference>
<dbReference type="EC" id="6.1.1.15" evidence="1"/>
<evidence type="ECO:0000256" key="4">
    <source>
        <dbReference type="ARBA" id="ARBA00022840"/>
    </source>
</evidence>
<evidence type="ECO:0000256" key="5">
    <source>
        <dbReference type="ARBA" id="ARBA00022917"/>
    </source>
</evidence>
<dbReference type="AlphaFoldDB" id="X1HVJ2"/>
<sequence>FIYKEMAGAYTYLPLGLRVLRKIEEIIREEMENIGGQELLMTIFQPKKIWKETNRWSKEIGKVMYKCQENGKDIGLGPTHEEMITDIIRNFIKSFKDLPQALFQIQTKFRKEPRARSGLLRGREFDMKDLYSFHISESDFKKYYEKVKKSYLKILKRCGLETIVTEASGAGFIKGFTHEFQVLAEGGEDTIIYCEANHFSQNKEISKFKAGDKCPICKKILKKGESIEVGNIFPLGTKYSKAMKAYFTDKAGSRKLMIMGCYGLGPSRIMGLVYNGYLERS</sequence>
<dbReference type="GO" id="GO:0004827">
    <property type="term" value="F:proline-tRNA ligase activity"/>
    <property type="evidence" value="ECO:0007669"/>
    <property type="project" value="UniProtKB-EC"/>
</dbReference>
<accession>X1HVJ2</accession>
<dbReference type="GO" id="GO:0006433">
    <property type="term" value="P:prolyl-tRNA aminoacylation"/>
    <property type="evidence" value="ECO:0007669"/>
    <property type="project" value="InterPro"/>
</dbReference>
<evidence type="ECO:0000259" key="9">
    <source>
        <dbReference type="PROSITE" id="PS50862"/>
    </source>
</evidence>
<evidence type="ECO:0000256" key="1">
    <source>
        <dbReference type="ARBA" id="ARBA00012831"/>
    </source>
</evidence>